<dbReference type="Gene3D" id="1.20.1730.10">
    <property type="entry name" value="Sodium/glucose cotransporter"/>
    <property type="match status" value="2"/>
</dbReference>
<dbReference type="PANTHER" id="PTHR48086">
    <property type="entry name" value="SODIUM/PROLINE SYMPORTER-RELATED"/>
    <property type="match status" value="1"/>
</dbReference>
<evidence type="ECO:0000313" key="11">
    <source>
        <dbReference type="EMBL" id="GAA4450545.1"/>
    </source>
</evidence>
<feature type="transmembrane region" description="Helical" evidence="10">
    <location>
        <begin position="578"/>
        <end position="596"/>
    </location>
</feature>
<sequence length="648" mass="68737">MIYEPSWIAVFVFLAFVVVTVGLSFFLGRKATSSEGYFAAHGQIPWAVNGVAFAGDYLSAASFLGICGMIAAYGYDGFLYSIGYLAGWIVALFVIAEPMKRLGRFTFADALDAQFNSRGIKLAAGISTLAVSIFYLIPQMVGAGSLIQPLLGFPHWVGVVLVGMVVIVIVVTAGMVSTTWVQFLKGSLLVFFSAILVVMLLARGFVESDGGLKSIGPIASASLGQTQIDGRDVVPPTGQWAEHPEFIRLADDEGGYEIYHVDAMEADAAMGVSDPVMLQQAQEITTAADGSRTVDGLPFGSGEGERQLQAVGHVSKLPSDYKSGEALGPISFFTTMSKSEIVLWGSEVIRHDDGGSTKVFYQKPTEGTRVLRPGEHPKFAGIRGGKPTDRINFLSLMLALFCGTASLPHILIRYYTVKDGAAARKSTIVGITSIGFFYVLTLYLGLGAMTSNALDLTDTNMAAPLLARSMSQWLFAIISAIAFTTVLGTVSGLILASSGAVAHDLIGGVMGIELTGHAQVRVAKLAAVAVGAIAILLGIAFKEMNVSYLVGWAFSVAASANLPALVMLLFWKRTTKEGIISSVIVGMISSLGWILLSADTYEKVYGWNGADAIAPFTQPGIVTIPLAFVTLIVVSLMTKRDEPEPSVA</sequence>
<feature type="transmembrane region" description="Helical" evidence="10">
    <location>
        <begin position="616"/>
        <end position="636"/>
    </location>
</feature>
<evidence type="ECO:0000256" key="9">
    <source>
        <dbReference type="RuleBase" id="RU362091"/>
    </source>
</evidence>
<keyword evidence="7 10" id="KW-1133">Transmembrane helix</keyword>
<keyword evidence="3" id="KW-0813">Transport</keyword>
<dbReference type="CDD" id="cd11480">
    <property type="entry name" value="SLC5sbd_u4"/>
    <property type="match status" value="1"/>
</dbReference>
<dbReference type="PROSITE" id="PS50283">
    <property type="entry name" value="NA_SOLUT_SYMP_3"/>
    <property type="match status" value="1"/>
</dbReference>
<keyword evidence="6" id="KW-0769">Symport</keyword>
<dbReference type="EMBL" id="BAABGA010000021">
    <property type="protein sequence ID" value="GAA4450545.1"/>
    <property type="molecule type" value="Genomic_DNA"/>
</dbReference>
<name>A0ABP8MKK3_9BACT</name>
<dbReference type="InterPro" id="IPR050277">
    <property type="entry name" value="Sodium:Solute_Symporter"/>
</dbReference>
<feature type="transmembrane region" description="Helical" evidence="10">
    <location>
        <begin position="473"/>
        <end position="501"/>
    </location>
</feature>
<dbReference type="Proteomes" id="UP001500840">
    <property type="component" value="Unassembled WGS sequence"/>
</dbReference>
<evidence type="ECO:0000256" key="2">
    <source>
        <dbReference type="ARBA" id="ARBA00006434"/>
    </source>
</evidence>
<feature type="transmembrane region" description="Helical" evidence="10">
    <location>
        <begin position="6"/>
        <end position="27"/>
    </location>
</feature>
<keyword evidence="12" id="KW-1185">Reference proteome</keyword>
<organism evidence="11 12">
    <name type="scientific">Novipirellula rosea</name>
    <dbReference type="NCBI Taxonomy" id="1031540"/>
    <lineage>
        <taxon>Bacteria</taxon>
        <taxon>Pseudomonadati</taxon>
        <taxon>Planctomycetota</taxon>
        <taxon>Planctomycetia</taxon>
        <taxon>Pirellulales</taxon>
        <taxon>Pirellulaceae</taxon>
        <taxon>Novipirellula</taxon>
    </lineage>
</organism>
<comment type="subcellular location">
    <subcellularLocation>
        <location evidence="1">Cell membrane</location>
        <topology evidence="1">Multi-pass membrane protein</topology>
    </subcellularLocation>
</comment>
<feature type="transmembrane region" description="Helical" evidence="10">
    <location>
        <begin position="122"/>
        <end position="141"/>
    </location>
</feature>
<evidence type="ECO:0000256" key="4">
    <source>
        <dbReference type="ARBA" id="ARBA00022475"/>
    </source>
</evidence>
<evidence type="ECO:0000256" key="5">
    <source>
        <dbReference type="ARBA" id="ARBA00022692"/>
    </source>
</evidence>
<dbReference type="PANTHER" id="PTHR48086:SF6">
    <property type="entry name" value="CATION_ACETATE SYMPORTER ACTP"/>
    <property type="match status" value="1"/>
</dbReference>
<feature type="transmembrane region" description="Helical" evidence="10">
    <location>
        <begin position="393"/>
        <end position="415"/>
    </location>
</feature>
<reference evidence="12" key="1">
    <citation type="journal article" date="2019" name="Int. J. Syst. Evol. Microbiol.">
        <title>The Global Catalogue of Microorganisms (GCM) 10K type strain sequencing project: providing services to taxonomists for standard genome sequencing and annotation.</title>
        <authorList>
            <consortium name="The Broad Institute Genomics Platform"/>
            <consortium name="The Broad Institute Genome Sequencing Center for Infectious Disease"/>
            <person name="Wu L."/>
            <person name="Ma J."/>
        </authorList>
    </citation>
    <scope>NUCLEOTIDE SEQUENCE [LARGE SCALE GENOMIC DNA]</scope>
    <source>
        <strain evidence="12">JCM 17759</strain>
    </source>
</reference>
<evidence type="ECO:0000256" key="10">
    <source>
        <dbReference type="SAM" id="Phobius"/>
    </source>
</evidence>
<feature type="transmembrane region" description="Helical" evidence="10">
    <location>
        <begin position="153"/>
        <end position="176"/>
    </location>
</feature>
<evidence type="ECO:0000256" key="1">
    <source>
        <dbReference type="ARBA" id="ARBA00004651"/>
    </source>
</evidence>
<dbReference type="InterPro" id="IPR038377">
    <property type="entry name" value="Na/Glc_symporter_sf"/>
</dbReference>
<keyword evidence="4" id="KW-1003">Cell membrane</keyword>
<dbReference type="RefSeq" id="WP_345321122.1">
    <property type="nucleotide sequence ID" value="NZ_BAABGA010000021.1"/>
</dbReference>
<feature type="transmembrane region" description="Helical" evidence="10">
    <location>
        <begin position="78"/>
        <end position="96"/>
    </location>
</feature>
<feature type="transmembrane region" description="Helical" evidence="10">
    <location>
        <begin position="48"/>
        <end position="72"/>
    </location>
</feature>
<accession>A0ABP8MKK3</accession>
<proteinExistence type="inferred from homology"/>
<evidence type="ECO:0000256" key="7">
    <source>
        <dbReference type="ARBA" id="ARBA00022989"/>
    </source>
</evidence>
<comment type="caution">
    <text evidence="11">The sequence shown here is derived from an EMBL/GenBank/DDBJ whole genome shotgun (WGS) entry which is preliminary data.</text>
</comment>
<dbReference type="Pfam" id="PF00474">
    <property type="entry name" value="SSF"/>
    <property type="match status" value="2"/>
</dbReference>
<keyword evidence="8 10" id="KW-0472">Membrane</keyword>
<gene>
    <name evidence="11" type="ORF">GCM10023156_16870</name>
</gene>
<keyword evidence="5 10" id="KW-0812">Transmembrane</keyword>
<dbReference type="InterPro" id="IPR001734">
    <property type="entry name" value="Na/solute_symporter"/>
</dbReference>
<comment type="similarity">
    <text evidence="2 9">Belongs to the sodium:solute symporter (SSF) (TC 2.A.21) family.</text>
</comment>
<feature type="transmembrane region" description="Helical" evidence="10">
    <location>
        <begin position="522"/>
        <end position="541"/>
    </location>
</feature>
<protein>
    <submittedName>
        <fullName evidence="11">Cation acetate symporter</fullName>
    </submittedName>
</protein>
<evidence type="ECO:0000256" key="8">
    <source>
        <dbReference type="ARBA" id="ARBA00023136"/>
    </source>
</evidence>
<evidence type="ECO:0000313" key="12">
    <source>
        <dbReference type="Proteomes" id="UP001500840"/>
    </source>
</evidence>
<feature type="transmembrane region" description="Helical" evidence="10">
    <location>
        <begin position="547"/>
        <end position="571"/>
    </location>
</feature>
<evidence type="ECO:0000256" key="3">
    <source>
        <dbReference type="ARBA" id="ARBA00022448"/>
    </source>
</evidence>
<feature type="transmembrane region" description="Helical" evidence="10">
    <location>
        <begin position="427"/>
        <end position="446"/>
    </location>
</feature>
<evidence type="ECO:0000256" key="6">
    <source>
        <dbReference type="ARBA" id="ARBA00022847"/>
    </source>
</evidence>
<feature type="transmembrane region" description="Helical" evidence="10">
    <location>
        <begin position="188"/>
        <end position="206"/>
    </location>
</feature>